<gene>
    <name evidence="2" type="ORF">K8I29_13640</name>
</gene>
<dbReference type="InterPro" id="IPR036116">
    <property type="entry name" value="FN3_sf"/>
</dbReference>
<dbReference type="SUPFAM" id="SSF49265">
    <property type="entry name" value="Fibronectin type III"/>
    <property type="match status" value="3"/>
</dbReference>
<protein>
    <recommendedName>
        <fullName evidence="1">Fibronectin type-III domain-containing protein</fullName>
    </recommendedName>
</protein>
<name>A0A953JEJ9_9BACT</name>
<evidence type="ECO:0000313" key="2">
    <source>
        <dbReference type="EMBL" id="MBZ0157239.1"/>
    </source>
</evidence>
<dbReference type="PROSITE" id="PS50853">
    <property type="entry name" value="FN3"/>
    <property type="match status" value="1"/>
</dbReference>
<dbReference type="Proteomes" id="UP000705867">
    <property type="component" value="Unassembled WGS sequence"/>
</dbReference>
<dbReference type="Gene3D" id="2.60.40.10">
    <property type="entry name" value="Immunoglobulins"/>
    <property type="match status" value="2"/>
</dbReference>
<proteinExistence type="predicted"/>
<accession>A0A953JEJ9</accession>
<feature type="domain" description="Fibronectin type-III" evidence="1">
    <location>
        <begin position="44"/>
        <end position="147"/>
    </location>
</feature>
<sequence>MQDALARRRAVMSFLLALLGTLLFLLPLTACGKKGDPTLRTFEKPAPVREVSAVHRENELILSWSYPADARNAVKGFYVEKAEEGAAGGAGEFRNVIFLKSDVSRYVDRDFVPGRRYWYRVRVYSLRNVLSDDSPVLEARPEPLPPPPSKLSIRVLNDSLEIRWAEVFPGARYNVYRRYAGGNYAPAPVNAAPLETPLFIDGIDKERSVFYTVRTLRATALRDEGFPSEEREVSPASFVPTPPSGLKYVPTPQRVFLLWNGNPETWIYGYRIYRKRGQEKDFSAFGDSLAPAFTDDDPLTEKTLYYVTARGPVRESAPSEVVEVPPLKDDE</sequence>
<dbReference type="CDD" id="cd00063">
    <property type="entry name" value="FN3"/>
    <property type="match status" value="1"/>
</dbReference>
<dbReference type="InterPro" id="IPR013783">
    <property type="entry name" value="Ig-like_fold"/>
</dbReference>
<evidence type="ECO:0000259" key="1">
    <source>
        <dbReference type="PROSITE" id="PS50853"/>
    </source>
</evidence>
<organism evidence="2 3">
    <name type="scientific">Candidatus Nitrobium versatile</name>
    <dbReference type="NCBI Taxonomy" id="2884831"/>
    <lineage>
        <taxon>Bacteria</taxon>
        <taxon>Pseudomonadati</taxon>
        <taxon>Nitrospirota</taxon>
        <taxon>Nitrospiria</taxon>
        <taxon>Nitrospirales</taxon>
        <taxon>Nitrospiraceae</taxon>
        <taxon>Candidatus Nitrobium</taxon>
    </lineage>
</organism>
<dbReference type="AlphaFoldDB" id="A0A953JEJ9"/>
<comment type="caution">
    <text evidence="2">The sequence shown here is derived from an EMBL/GenBank/DDBJ whole genome shotgun (WGS) entry which is preliminary data.</text>
</comment>
<dbReference type="SMART" id="SM00060">
    <property type="entry name" value="FN3"/>
    <property type="match status" value="3"/>
</dbReference>
<reference evidence="2" key="1">
    <citation type="journal article" date="2021" name="bioRxiv">
        <title>Unraveling nitrogen, sulfur and carbon metabolic pathways and microbial community transcriptional responses to substrate deprivation and toxicity stresses in a bioreactor mimicking anoxic brackish coastal sediment conditions.</title>
        <authorList>
            <person name="Martins P.D."/>
            <person name="Echeveste M.J."/>
            <person name="Arshad A."/>
            <person name="Kurth J."/>
            <person name="Ouboter H."/>
            <person name="Jetten M.S.M."/>
            <person name="Welte C.U."/>
        </authorList>
    </citation>
    <scope>NUCLEOTIDE SEQUENCE</scope>
    <source>
        <strain evidence="2">MAG_39</strain>
    </source>
</reference>
<dbReference type="InterPro" id="IPR003961">
    <property type="entry name" value="FN3_dom"/>
</dbReference>
<reference evidence="2" key="2">
    <citation type="submission" date="2021-08" db="EMBL/GenBank/DDBJ databases">
        <authorList>
            <person name="Dalcin Martins P."/>
        </authorList>
    </citation>
    <scope>NUCLEOTIDE SEQUENCE</scope>
    <source>
        <strain evidence="2">MAG_39</strain>
    </source>
</reference>
<evidence type="ECO:0000313" key="3">
    <source>
        <dbReference type="Proteomes" id="UP000705867"/>
    </source>
</evidence>
<dbReference type="EMBL" id="JAIOIV010000108">
    <property type="protein sequence ID" value="MBZ0157239.1"/>
    <property type="molecule type" value="Genomic_DNA"/>
</dbReference>